<dbReference type="HOGENOM" id="CLU_871540_0_0_1"/>
<dbReference type="VEuPathDB" id="FungiDB:Z519_02674"/>
<proteinExistence type="predicted"/>
<gene>
    <name evidence="1" type="ORF">Z519_02674</name>
</gene>
<dbReference type="OrthoDB" id="4135055at2759"/>
<accession>A0A0D2GFX6</accession>
<dbReference type="GeneID" id="27695602"/>
<keyword evidence="2" id="KW-1185">Reference proteome</keyword>
<reference evidence="1" key="1">
    <citation type="submission" date="2015-01" db="EMBL/GenBank/DDBJ databases">
        <title>The Genome Sequence of Cladophialophora bantiana CBS 173.52.</title>
        <authorList>
            <consortium name="The Broad Institute Genomics Platform"/>
            <person name="Cuomo C."/>
            <person name="de Hoog S."/>
            <person name="Gorbushina A."/>
            <person name="Stielow B."/>
            <person name="Teixiera M."/>
            <person name="Abouelleil A."/>
            <person name="Chapman S.B."/>
            <person name="Priest M."/>
            <person name="Young S.K."/>
            <person name="Wortman J."/>
            <person name="Nusbaum C."/>
            <person name="Birren B."/>
        </authorList>
    </citation>
    <scope>NUCLEOTIDE SEQUENCE [LARGE SCALE GENOMIC DNA]</scope>
    <source>
        <strain evidence="1">CBS 173.52</strain>
    </source>
</reference>
<dbReference type="Proteomes" id="UP000053789">
    <property type="component" value="Unassembled WGS sequence"/>
</dbReference>
<dbReference type="EMBL" id="KN846982">
    <property type="protein sequence ID" value="KIW97282.1"/>
    <property type="molecule type" value="Genomic_DNA"/>
</dbReference>
<evidence type="ECO:0000313" key="2">
    <source>
        <dbReference type="Proteomes" id="UP000053789"/>
    </source>
</evidence>
<organism evidence="1 2">
    <name type="scientific">Cladophialophora bantiana (strain ATCC 10958 / CBS 173.52 / CDC B-1940 / NIH 8579)</name>
    <name type="common">Xylohypha bantiana</name>
    <dbReference type="NCBI Taxonomy" id="1442370"/>
    <lineage>
        <taxon>Eukaryota</taxon>
        <taxon>Fungi</taxon>
        <taxon>Dikarya</taxon>
        <taxon>Ascomycota</taxon>
        <taxon>Pezizomycotina</taxon>
        <taxon>Eurotiomycetes</taxon>
        <taxon>Chaetothyriomycetidae</taxon>
        <taxon>Chaetothyriales</taxon>
        <taxon>Herpotrichiellaceae</taxon>
        <taxon>Cladophialophora</taxon>
    </lineage>
</organism>
<dbReference type="AlphaFoldDB" id="A0A0D2GFX6"/>
<dbReference type="RefSeq" id="XP_016623951.1">
    <property type="nucleotide sequence ID" value="XM_016760430.1"/>
</dbReference>
<evidence type="ECO:0000313" key="1">
    <source>
        <dbReference type="EMBL" id="KIW97282.1"/>
    </source>
</evidence>
<name>A0A0D2GFX6_CLAB1</name>
<sequence>MLKFAQNGKKGTRVCEANGLLNGTDITTISSRIYGTNHNPGFSPVRDISFRQALMGSYTLQWMIISAEALLNRYRGGPEPVSLFRRKAAAYLALNRHLQNFSREKVTDQFVNGIVMAIITESRIAAPEVANIHLRAWEAVLKTGGGFKQVVAASPRPFDQMGCLMPYLICEPLPDALVFPEEFEDQAMDLLRTIVKGENPADPTELIFIASHVVVQPQVLFLSMRGSLPQQIRHLLLSSVIAPYLRVDTWGQRQYAQKSSHFISLFLLVTTFWKLRRDYKDQAGFFNGLYRLFMNSATQTQSGTRSMTDEGFFWVVVKACFDVYVNMNDRATRLEKYIDFLADALSALKLFRVCCDGVRKNMTVYLYQCLTSGNEAPD</sequence>
<protein>
    <submittedName>
        <fullName evidence="1">Uncharacterized protein</fullName>
    </submittedName>
</protein>